<organism evidence="3 4">
    <name type="scientific">Blastococcus jejuensis</name>
    <dbReference type="NCBI Taxonomy" id="351224"/>
    <lineage>
        <taxon>Bacteria</taxon>
        <taxon>Bacillati</taxon>
        <taxon>Actinomycetota</taxon>
        <taxon>Actinomycetes</taxon>
        <taxon>Geodermatophilales</taxon>
        <taxon>Geodermatophilaceae</taxon>
        <taxon>Blastococcus</taxon>
    </lineage>
</organism>
<protein>
    <submittedName>
        <fullName evidence="3">Nitroreductase family deazaflavin-dependent oxidoreductase</fullName>
    </submittedName>
</protein>
<reference evidence="4" key="1">
    <citation type="journal article" date="2019" name="Int. J. Syst. Evol. Microbiol.">
        <title>The Global Catalogue of Microorganisms (GCM) 10K type strain sequencing project: providing services to taxonomists for standard genome sequencing and annotation.</title>
        <authorList>
            <consortium name="The Broad Institute Genomics Platform"/>
            <consortium name="The Broad Institute Genome Sequencing Center for Infectious Disease"/>
            <person name="Wu L."/>
            <person name="Ma J."/>
        </authorList>
    </citation>
    <scope>NUCLEOTIDE SEQUENCE [LARGE SCALE GENOMIC DNA]</scope>
    <source>
        <strain evidence="4">JCM 15614</strain>
    </source>
</reference>
<comment type="similarity">
    <text evidence="1">Belongs to the F420H(2)-dependent quinone reductase family.</text>
</comment>
<keyword evidence="4" id="KW-1185">Reference proteome</keyword>
<dbReference type="PANTHER" id="PTHR39428:SF1">
    <property type="entry name" value="F420H(2)-DEPENDENT QUINONE REDUCTASE RV1261C"/>
    <property type="match status" value="1"/>
</dbReference>
<dbReference type="Gene3D" id="2.30.110.10">
    <property type="entry name" value="Electron Transport, Fmn-binding Protein, Chain A"/>
    <property type="match status" value="1"/>
</dbReference>
<dbReference type="EMBL" id="BAAAVV010000002">
    <property type="protein sequence ID" value="GAA3159244.1"/>
    <property type="molecule type" value="Genomic_DNA"/>
</dbReference>
<dbReference type="NCBIfam" id="TIGR00026">
    <property type="entry name" value="hi_GC_TIGR00026"/>
    <property type="match status" value="1"/>
</dbReference>
<evidence type="ECO:0000256" key="2">
    <source>
        <dbReference type="ARBA" id="ARBA00049106"/>
    </source>
</evidence>
<gene>
    <name evidence="3" type="ORF">GCM10010531_08260</name>
</gene>
<dbReference type="InterPro" id="IPR004378">
    <property type="entry name" value="F420H2_quin_Rdtase"/>
</dbReference>
<dbReference type="Proteomes" id="UP001499924">
    <property type="component" value="Unassembled WGS sequence"/>
</dbReference>
<name>A0ABP6NVN2_9ACTN</name>
<dbReference type="PANTHER" id="PTHR39428">
    <property type="entry name" value="F420H(2)-DEPENDENT QUINONE REDUCTASE RV1261C"/>
    <property type="match status" value="1"/>
</dbReference>
<evidence type="ECO:0000313" key="3">
    <source>
        <dbReference type="EMBL" id="GAA3159244.1"/>
    </source>
</evidence>
<dbReference type="SUPFAM" id="SSF50475">
    <property type="entry name" value="FMN-binding split barrel"/>
    <property type="match status" value="1"/>
</dbReference>
<comment type="catalytic activity">
    <reaction evidence="2">
        <text>oxidized coenzyme F420-(gamma-L-Glu)(n) + a quinol + H(+) = reduced coenzyme F420-(gamma-L-Glu)(n) + a quinone</text>
        <dbReference type="Rhea" id="RHEA:39663"/>
        <dbReference type="Rhea" id="RHEA-COMP:12939"/>
        <dbReference type="Rhea" id="RHEA-COMP:14378"/>
        <dbReference type="ChEBI" id="CHEBI:15378"/>
        <dbReference type="ChEBI" id="CHEBI:24646"/>
        <dbReference type="ChEBI" id="CHEBI:132124"/>
        <dbReference type="ChEBI" id="CHEBI:133980"/>
        <dbReference type="ChEBI" id="CHEBI:139511"/>
    </reaction>
</comment>
<evidence type="ECO:0000256" key="1">
    <source>
        <dbReference type="ARBA" id="ARBA00008710"/>
    </source>
</evidence>
<dbReference type="Pfam" id="PF04075">
    <property type="entry name" value="F420H2_quin_red"/>
    <property type="match status" value="1"/>
</dbReference>
<accession>A0ABP6NVN2</accession>
<evidence type="ECO:0000313" key="4">
    <source>
        <dbReference type="Proteomes" id="UP001499924"/>
    </source>
</evidence>
<dbReference type="InterPro" id="IPR012349">
    <property type="entry name" value="Split_barrel_FMN-bd"/>
</dbReference>
<sequence length="150" mass="17416">MRLATRFENAVDRHSVRFGAWLLRRTHGRAVRFWRRRALVLTTTGRKSGRPRTVVVQYFPDGRDMVVVAANSGMPTQPAWYLNLTAYPEALVDVEGRRLRVRAEEMSADERESWWPRVLATAPDYARYRERTDRVIPLLRLVPVSGSPPR</sequence>
<proteinExistence type="inferred from homology"/>
<comment type="caution">
    <text evidence="3">The sequence shown here is derived from an EMBL/GenBank/DDBJ whole genome shotgun (WGS) entry which is preliminary data.</text>
</comment>